<reference evidence="1 2" key="1">
    <citation type="journal article" date="2018" name="Mol. Plant">
        <title>The genome of Artemisia annua provides insight into the evolution of Asteraceae family and artemisinin biosynthesis.</title>
        <authorList>
            <person name="Shen Q."/>
            <person name="Zhang L."/>
            <person name="Liao Z."/>
            <person name="Wang S."/>
            <person name="Yan T."/>
            <person name="Shi P."/>
            <person name="Liu M."/>
            <person name="Fu X."/>
            <person name="Pan Q."/>
            <person name="Wang Y."/>
            <person name="Lv Z."/>
            <person name="Lu X."/>
            <person name="Zhang F."/>
            <person name="Jiang W."/>
            <person name="Ma Y."/>
            <person name="Chen M."/>
            <person name="Hao X."/>
            <person name="Li L."/>
            <person name="Tang Y."/>
            <person name="Lv G."/>
            <person name="Zhou Y."/>
            <person name="Sun X."/>
            <person name="Brodelius P.E."/>
            <person name="Rose J.K.C."/>
            <person name="Tang K."/>
        </authorList>
    </citation>
    <scope>NUCLEOTIDE SEQUENCE [LARGE SCALE GENOMIC DNA]</scope>
    <source>
        <strain evidence="2">cv. Huhao1</strain>
        <tissue evidence="1">Leaf</tissue>
    </source>
</reference>
<organism evidence="1 2">
    <name type="scientific">Artemisia annua</name>
    <name type="common">Sweet wormwood</name>
    <dbReference type="NCBI Taxonomy" id="35608"/>
    <lineage>
        <taxon>Eukaryota</taxon>
        <taxon>Viridiplantae</taxon>
        <taxon>Streptophyta</taxon>
        <taxon>Embryophyta</taxon>
        <taxon>Tracheophyta</taxon>
        <taxon>Spermatophyta</taxon>
        <taxon>Magnoliopsida</taxon>
        <taxon>eudicotyledons</taxon>
        <taxon>Gunneridae</taxon>
        <taxon>Pentapetalae</taxon>
        <taxon>asterids</taxon>
        <taxon>campanulids</taxon>
        <taxon>Asterales</taxon>
        <taxon>Asteraceae</taxon>
        <taxon>Asteroideae</taxon>
        <taxon>Anthemideae</taxon>
        <taxon>Artemisiinae</taxon>
        <taxon>Artemisia</taxon>
    </lineage>
</organism>
<evidence type="ECO:0000313" key="1">
    <source>
        <dbReference type="EMBL" id="PWA69862.1"/>
    </source>
</evidence>
<proteinExistence type="predicted"/>
<dbReference type="EMBL" id="PKPP01003348">
    <property type="protein sequence ID" value="PWA69862.1"/>
    <property type="molecule type" value="Genomic_DNA"/>
</dbReference>
<dbReference type="STRING" id="35608.A0A2U1N8R7"/>
<dbReference type="OrthoDB" id="5844513at2759"/>
<evidence type="ECO:0000313" key="2">
    <source>
        <dbReference type="Proteomes" id="UP000245207"/>
    </source>
</evidence>
<keyword evidence="1" id="KW-0436">Ligase</keyword>
<keyword evidence="2" id="KW-1185">Reference proteome</keyword>
<protein>
    <submittedName>
        <fullName evidence="1">Methionine--tRNA ligase</fullName>
    </submittedName>
</protein>
<dbReference type="GO" id="GO:0016874">
    <property type="term" value="F:ligase activity"/>
    <property type="evidence" value="ECO:0007669"/>
    <property type="project" value="UniProtKB-KW"/>
</dbReference>
<accession>A0A2U1N8R7</accession>
<dbReference type="Proteomes" id="UP000245207">
    <property type="component" value="Unassembled WGS sequence"/>
</dbReference>
<comment type="caution">
    <text evidence="1">The sequence shown here is derived from an EMBL/GenBank/DDBJ whole genome shotgun (WGS) entry which is preliminary data.</text>
</comment>
<sequence length="98" mass="11347">MIYKVPKCHWVVLAESMMTSNNNYKDTGLFGIYSSLTKALAEKLGNYVDQYAEVVEKESHLSKLYKEDILFRLTYMRTSMGVDYLLACLLEPFMPSFL</sequence>
<name>A0A2U1N8R7_ARTAN</name>
<dbReference type="AlphaFoldDB" id="A0A2U1N8R7"/>
<gene>
    <name evidence="1" type="ORF">CTI12_AA293550</name>
</gene>